<dbReference type="Proteomes" id="UP000033999">
    <property type="component" value="Unassembled WGS sequence"/>
</dbReference>
<evidence type="ECO:0000256" key="4">
    <source>
        <dbReference type="ARBA" id="ARBA00035259"/>
    </source>
</evidence>
<gene>
    <name evidence="5" type="primary">rpsI</name>
    <name evidence="8" type="ORF">UX10_C0013G0015</name>
</gene>
<dbReference type="InterPro" id="IPR020574">
    <property type="entry name" value="Ribosomal_uS9_CS"/>
</dbReference>
<comment type="caution">
    <text evidence="8">The sequence shown here is derived from an EMBL/GenBank/DDBJ whole genome shotgun (WGS) entry which is preliminary data.</text>
</comment>
<dbReference type="PANTHER" id="PTHR21569">
    <property type="entry name" value="RIBOSOMAL PROTEIN S9"/>
    <property type="match status" value="1"/>
</dbReference>
<dbReference type="InterPro" id="IPR014721">
    <property type="entry name" value="Ribsml_uS5_D2-typ_fold_subgr"/>
</dbReference>
<evidence type="ECO:0000256" key="5">
    <source>
        <dbReference type="HAMAP-Rule" id="MF_00532"/>
    </source>
</evidence>
<dbReference type="Gene3D" id="3.30.230.10">
    <property type="match status" value="1"/>
</dbReference>
<dbReference type="SUPFAM" id="SSF54211">
    <property type="entry name" value="Ribosomal protein S5 domain 2-like"/>
    <property type="match status" value="1"/>
</dbReference>
<dbReference type="InterPro" id="IPR000754">
    <property type="entry name" value="Ribosomal_uS9"/>
</dbReference>
<dbReference type="InterPro" id="IPR023035">
    <property type="entry name" value="Ribosomal_uS9_bac/plastid"/>
</dbReference>
<dbReference type="HAMAP" id="MF_00532_B">
    <property type="entry name" value="Ribosomal_uS9_B"/>
    <property type="match status" value="1"/>
</dbReference>
<dbReference type="PANTHER" id="PTHR21569:SF1">
    <property type="entry name" value="SMALL RIBOSOMAL SUBUNIT PROTEIN US9M"/>
    <property type="match status" value="1"/>
</dbReference>
<feature type="region of interest" description="Disordered" evidence="7">
    <location>
        <begin position="160"/>
        <end position="189"/>
    </location>
</feature>
<evidence type="ECO:0000256" key="2">
    <source>
        <dbReference type="ARBA" id="ARBA00022980"/>
    </source>
</evidence>
<evidence type="ECO:0000313" key="8">
    <source>
        <dbReference type="EMBL" id="KKU07252.1"/>
    </source>
</evidence>
<keyword evidence="3 5" id="KW-0687">Ribonucleoprotein</keyword>
<feature type="region of interest" description="Disordered" evidence="7">
    <location>
        <begin position="1"/>
        <end position="33"/>
    </location>
</feature>
<name>A0A0G1MGP9_9BACT</name>
<dbReference type="GO" id="GO:0003735">
    <property type="term" value="F:structural constituent of ribosome"/>
    <property type="evidence" value="ECO:0007669"/>
    <property type="project" value="InterPro"/>
</dbReference>
<keyword evidence="2 5" id="KW-0689">Ribosomal protein</keyword>
<feature type="compositionally biased region" description="Basic residues" evidence="7">
    <location>
        <begin position="170"/>
        <end position="189"/>
    </location>
</feature>
<dbReference type="NCBIfam" id="NF001099">
    <property type="entry name" value="PRK00132.1"/>
    <property type="match status" value="1"/>
</dbReference>
<reference evidence="8 9" key="1">
    <citation type="journal article" date="2015" name="Nature">
        <title>rRNA introns, odd ribosomes, and small enigmatic genomes across a large radiation of phyla.</title>
        <authorList>
            <person name="Brown C.T."/>
            <person name="Hug L.A."/>
            <person name="Thomas B.C."/>
            <person name="Sharon I."/>
            <person name="Castelle C.J."/>
            <person name="Singh A."/>
            <person name="Wilkins M.J."/>
            <person name="Williams K.H."/>
            <person name="Banfield J.F."/>
        </authorList>
    </citation>
    <scope>NUCLEOTIDE SEQUENCE [LARGE SCALE GENOMIC DNA]</scope>
</reference>
<organism evidence="8 9">
    <name type="scientific">Candidatus Magasanikbacteria bacterium GW2011_GWA2_45_39</name>
    <dbReference type="NCBI Taxonomy" id="1619041"/>
    <lineage>
        <taxon>Bacteria</taxon>
        <taxon>Candidatus Magasanikiibacteriota</taxon>
    </lineage>
</organism>
<dbReference type="EMBL" id="LCKX01000013">
    <property type="protein sequence ID" value="KKU07252.1"/>
    <property type="molecule type" value="Genomic_DNA"/>
</dbReference>
<sequence>MPTTISSPKTKKVPAHSGTDRTRKSPGVKVSSLRASKTVLKKATAEKSLKSELAEQKVNTKGFYRAIGRRKEATARVRMMETGTGSITVNARPFEKYFPLAIMRDEITAPLKLVGQFDNHDFSIKVEGGGTQGQAGAVRHGFARVLLQWNAEFRPPLKKAGFLRRDPRAKERKKFGLKGARRAPQWAKR</sequence>
<dbReference type="Pfam" id="PF00380">
    <property type="entry name" value="Ribosomal_S9"/>
    <property type="match status" value="1"/>
</dbReference>
<evidence type="ECO:0000313" key="9">
    <source>
        <dbReference type="Proteomes" id="UP000033999"/>
    </source>
</evidence>
<dbReference type="GO" id="GO:0022627">
    <property type="term" value="C:cytosolic small ribosomal subunit"/>
    <property type="evidence" value="ECO:0007669"/>
    <property type="project" value="TreeGrafter"/>
</dbReference>
<dbReference type="AlphaFoldDB" id="A0A0G1MGP9"/>
<dbReference type="InterPro" id="IPR020568">
    <property type="entry name" value="Ribosomal_Su5_D2-typ_SF"/>
</dbReference>
<dbReference type="GO" id="GO:0003723">
    <property type="term" value="F:RNA binding"/>
    <property type="evidence" value="ECO:0007669"/>
    <property type="project" value="TreeGrafter"/>
</dbReference>
<protein>
    <recommendedName>
        <fullName evidence="4 5">Small ribosomal subunit protein uS9</fullName>
    </recommendedName>
</protein>
<dbReference type="PATRIC" id="fig|1619041.3.peg.479"/>
<dbReference type="GO" id="GO:0006412">
    <property type="term" value="P:translation"/>
    <property type="evidence" value="ECO:0007669"/>
    <property type="project" value="UniProtKB-UniRule"/>
</dbReference>
<evidence type="ECO:0000256" key="1">
    <source>
        <dbReference type="ARBA" id="ARBA00005251"/>
    </source>
</evidence>
<evidence type="ECO:0000256" key="3">
    <source>
        <dbReference type="ARBA" id="ARBA00023274"/>
    </source>
</evidence>
<comment type="similarity">
    <text evidence="1 5 6">Belongs to the universal ribosomal protein uS9 family.</text>
</comment>
<dbReference type="FunFam" id="3.30.230.10:FF:000001">
    <property type="entry name" value="30S ribosomal protein S9"/>
    <property type="match status" value="1"/>
</dbReference>
<dbReference type="PROSITE" id="PS00360">
    <property type="entry name" value="RIBOSOMAL_S9"/>
    <property type="match status" value="1"/>
</dbReference>
<accession>A0A0G1MGP9</accession>
<evidence type="ECO:0000256" key="7">
    <source>
        <dbReference type="SAM" id="MobiDB-lite"/>
    </source>
</evidence>
<proteinExistence type="inferred from homology"/>
<evidence type="ECO:0000256" key="6">
    <source>
        <dbReference type="RuleBase" id="RU003815"/>
    </source>
</evidence>